<protein>
    <submittedName>
        <fullName evidence="2">Phosphate transport system protein</fullName>
    </submittedName>
</protein>
<dbReference type="SUPFAM" id="SSF109755">
    <property type="entry name" value="PhoU-like"/>
    <property type="match status" value="1"/>
</dbReference>
<dbReference type="RefSeq" id="WP_110887608.1">
    <property type="nucleotide sequence ID" value="NZ_QJSX01000012.1"/>
</dbReference>
<evidence type="ECO:0000313" key="2">
    <source>
        <dbReference type="EMBL" id="PYE52714.1"/>
    </source>
</evidence>
<dbReference type="EMBL" id="QJSX01000012">
    <property type="protein sequence ID" value="PYE52714.1"/>
    <property type="molecule type" value="Genomic_DNA"/>
</dbReference>
<dbReference type="AlphaFoldDB" id="A0A318SFD7"/>
<dbReference type="InterPro" id="IPR038078">
    <property type="entry name" value="PhoU-like_sf"/>
</dbReference>
<organism evidence="2 3">
    <name type="scientific">Deinococcus yavapaiensis KR-236</name>
    <dbReference type="NCBI Taxonomy" id="694435"/>
    <lineage>
        <taxon>Bacteria</taxon>
        <taxon>Thermotogati</taxon>
        <taxon>Deinococcota</taxon>
        <taxon>Deinococci</taxon>
        <taxon>Deinococcales</taxon>
        <taxon>Deinococcaceae</taxon>
        <taxon>Deinococcus</taxon>
    </lineage>
</organism>
<feature type="domain" description="PhoU" evidence="1">
    <location>
        <begin position="114"/>
        <end position="199"/>
    </location>
</feature>
<gene>
    <name evidence="2" type="ORF">DES52_11235</name>
</gene>
<dbReference type="Gene3D" id="1.20.58.220">
    <property type="entry name" value="Phosphate transport system protein phou homolog 2, domain 2"/>
    <property type="match status" value="2"/>
</dbReference>
<evidence type="ECO:0000313" key="3">
    <source>
        <dbReference type="Proteomes" id="UP000248326"/>
    </source>
</evidence>
<comment type="caution">
    <text evidence="2">The sequence shown here is derived from an EMBL/GenBank/DDBJ whole genome shotgun (WGS) entry which is preliminary data.</text>
</comment>
<dbReference type="Pfam" id="PF01895">
    <property type="entry name" value="PhoU"/>
    <property type="match status" value="2"/>
</dbReference>
<keyword evidence="3" id="KW-1185">Reference proteome</keyword>
<reference evidence="2 3" key="1">
    <citation type="submission" date="2018-06" db="EMBL/GenBank/DDBJ databases">
        <title>Genomic Encyclopedia of Type Strains, Phase IV (KMG-IV): sequencing the most valuable type-strain genomes for metagenomic binning, comparative biology and taxonomic classification.</title>
        <authorList>
            <person name="Goeker M."/>
        </authorList>
    </citation>
    <scope>NUCLEOTIDE SEQUENCE [LARGE SCALE GENOMIC DNA]</scope>
    <source>
        <strain evidence="2 3">DSM 18048</strain>
    </source>
</reference>
<dbReference type="GO" id="GO:0045936">
    <property type="term" value="P:negative regulation of phosphate metabolic process"/>
    <property type="evidence" value="ECO:0007669"/>
    <property type="project" value="InterPro"/>
</dbReference>
<accession>A0A318SFD7</accession>
<dbReference type="InterPro" id="IPR028366">
    <property type="entry name" value="PhoU"/>
</dbReference>
<dbReference type="Proteomes" id="UP000248326">
    <property type="component" value="Unassembled WGS sequence"/>
</dbReference>
<dbReference type="PANTHER" id="PTHR42930:SF3">
    <property type="entry name" value="PHOSPHATE-SPECIFIC TRANSPORT SYSTEM ACCESSORY PROTEIN PHOU"/>
    <property type="match status" value="1"/>
</dbReference>
<evidence type="ECO:0000259" key="1">
    <source>
        <dbReference type="Pfam" id="PF01895"/>
    </source>
</evidence>
<name>A0A318SFD7_9DEIO</name>
<dbReference type="OrthoDB" id="9814256at2"/>
<sequence length="212" mass="23816">MSDSATHAIAVDFLRMLSFVHEQVVLASEALLEGRIDHVAQVRALDRQVDALQDALEDRCLRVISEDPRADATFLMAVFRSLSDLERAGDYAVHVAEASRVLVVNPPMRRYTDLRRIISTIKTMLAMTARALTERDADTASIATALDLDIDEQHDQFYRELVTYLHEHPHAVNEGLALLRVGRSLQRIGDHVENVSERIANWLGPRGRQLGV</sequence>
<proteinExistence type="predicted"/>
<dbReference type="GO" id="GO:0030643">
    <property type="term" value="P:intracellular phosphate ion homeostasis"/>
    <property type="evidence" value="ECO:0007669"/>
    <property type="project" value="InterPro"/>
</dbReference>
<dbReference type="PANTHER" id="PTHR42930">
    <property type="entry name" value="PHOSPHATE-SPECIFIC TRANSPORT SYSTEM ACCESSORY PROTEIN PHOU"/>
    <property type="match status" value="1"/>
</dbReference>
<feature type="domain" description="PhoU" evidence="1">
    <location>
        <begin position="14"/>
        <end position="98"/>
    </location>
</feature>
<dbReference type="InterPro" id="IPR026022">
    <property type="entry name" value="PhoU_dom"/>
</dbReference>